<organism evidence="1 2">
    <name type="scientific">Providencia stuartii ATCC 25827</name>
    <dbReference type="NCBI Taxonomy" id="471874"/>
    <lineage>
        <taxon>Bacteria</taxon>
        <taxon>Pseudomonadati</taxon>
        <taxon>Pseudomonadota</taxon>
        <taxon>Gammaproteobacteria</taxon>
        <taxon>Enterobacterales</taxon>
        <taxon>Morganellaceae</taxon>
        <taxon>Providencia</taxon>
    </lineage>
</organism>
<proteinExistence type="predicted"/>
<sequence length="59" mass="6877">MIGEITIFNADKAASTTLPAKIAKKNCYFLEKKREFLNFSISIHVDLSELFRTYILMYK</sequence>
<accession>A0AA87CNZ6</accession>
<evidence type="ECO:0000313" key="2">
    <source>
        <dbReference type="Proteomes" id="UP000004506"/>
    </source>
</evidence>
<evidence type="ECO:0000313" key="1">
    <source>
        <dbReference type="EMBL" id="EDU57434.1"/>
    </source>
</evidence>
<reference evidence="1 2" key="3">
    <citation type="submission" date="2008-05" db="EMBL/GenBank/DDBJ databases">
        <authorList>
            <person name="Fulton L."/>
            <person name="Clifton S."/>
            <person name="Fulton B."/>
            <person name="Xu J."/>
            <person name="Minx P."/>
            <person name="Pepin K.H."/>
            <person name="Johnson M."/>
            <person name="Thiruvilangam P."/>
            <person name="Bhonagiri V."/>
            <person name="Nash W.E."/>
            <person name="Mardis E.R."/>
            <person name="Wilson R.K."/>
        </authorList>
    </citation>
    <scope>NUCLEOTIDE SEQUENCE [LARGE SCALE GENOMIC DNA]</scope>
    <source>
        <strain evidence="1 2">ATCC 25827</strain>
    </source>
</reference>
<gene>
    <name evidence="1" type="ORF">PROSTU_04677</name>
</gene>
<dbReference type="Proteomes" id="UP000004506">
    <property type="component" value="Unassembled WGS sequence"/>
</dbReference>
<comment type="caution">
    <text evidence="1">The sequence shown here is derived from an EMBL/GenBank/DDBJ whole genome shotgun (WGS) entry which is preliminary data.</text>
</comment>
<reference evidence="2" key="2">
    <citation type="submission" date="2008-04" db="EMBL/GenBank/DDBJ databases">
        <title>Draft genome sequence of Providencia stuartii(ATCC 25827).</title>
        <authorList>
            <person name="Sudarsanam P."/>
            <person name="Ley R."/>
            <person name="Guruge J."/>
            <person name="Turnbaugh P.J."/>
            <person name="Mahowald M."/>
            <person name="Liep D."/>
            <person name="Gordon J."/>
        </authorList>
    </citation>
    <scope>NUCLEOTIDE SEQUENCE [LARGE SCALE GENOMIC DNA]</scope>
    <source>
        <strain evidence="2">ATCC 25827</strain>
    </source>
</reference>
<dbReference type="AlphaFoldDB" id="A0AA87CNZ6"/>
<protein>
    <submittedName>
        <fullName evidence="1">Uncharacterized protein</fullName>
    </submittedName>
</protein>
<name>A0AA87CNZ6_PROST</name>
<reference evidence="2" key="1">
    <citation type="submission" date="2008-04" db="EMBL/GenBank/DDBJ databases">
        <title>Draft genome sequence of Providencia stuartii (ATCC 25827).</title>
        <authorList>
            <person name="Sudarsanam P."/>
            <person name="Ley R."/>
            <person name="Guruge J."/>
            <person name="Turnbaugh P.J."/>
            <person name="Mahowald M."/>
            <person name="Liep D."/>
            <person name="Gordon J."/>
        </authorList>
    </citation>
    <scope>NUCLEOTIDE SEQUENCE [LARGE SCALE GENOMIC DNA]</scope>
    <source>
        <strain evidence="2">ATCC 25827</strain>
    </source>
</reference>
<dbReference type="EMBL" id="ABJD02000118">
    <property type="protein sequence ID" value="EDU57434.1"/>
    <property type="molecule type" value="Genomic_DNA"/>
</dbReference>